<feature type="non-terminal residue" evidence="4">
    <location>
        <position position="1"/>
    </location>
</feature>
<dbReference type="InterPro" id="IPR050335">
    <property type="entry name" value="ERT1_acuK_gluconeogen_tf"/>
</dbReference>
<evidence type="ECO:0008006" key="6">
    <source>
        <dbReference type="Google" id="ProtNLM"/>
    </source>
</evidence>
<evidence type="ECO:0000313" key="5">
    <source>
        <dbReference type="Proteomes" id="UP000253551"/>
    </source>
</evidence>
<sequence>NCQKACKKCDDARPCPRCVKYGINDTCVNSVRKERKKGIKRGPYKRRQKTKEDGVKKEDSDGPAHQPMRYPFGYPGSLNQYGQPYDPYNQYAYHKDQMMSQPYVVNPYPPMGYPVMVANGPNQPHPYPYMVPQAMPRPPMMHGEHYPGQVYYSPQPPQPHQPQQAQQAQPQQAQQDAVKSEPTQEFNKAQAMTTPVPSTTTSSTTSSPESAQ</sequence>
<gene>
    <name evidence="4" type="ORF">CU098_005498</name>
</gene>
<name>A0A367IJM3_RHIST</name>
<feature type="compositionally biased region" description="Basic and acidic residues" evidence="3">
    <location>
        <begin position="50"/>
        <end position="62"/>
    </location>
</feature>
<feature type="compositionally biased region" description="Polar residues" evidence="3">
    <location>
        <begin position="181"/>
        <end position="192"/>
    </location>
</feature>
<feature type="compositionally biased region" description="Low complexity" evidence="3">
    <location>
        <begin position="161"/>
        <end position="175"/>
    </location>
</feature>
<dbReference type="EMBL" id="PJQM01007650">
    <property type="protein sequence ID" value="RCH77887.1"/>
    <property type="molecule type" value="Genomic_DNA"/>
</dbReference>
<keyword evidence="1" id="KW-0479">Metal-binding</keyword>
<evidence type="ECO:0000256" key="3">
    <source>
        <dbReference type="SAM" id="MobiDB-lite"/>
    </source>
</evidence>
<dbReference type="PANTHER" id="PTHR47659">
    <property type="entry name" value="ZN(II)2CYS6 TRANSCRIPTION FACTOR (EUROFUNG)-RELATED"/>
    <property type="match status" value="1"/>
</dbReference>
<dbReference type="STRING" id="4846.A0A367IJM3"/>
<keyword evidence="2" id="KW-0539">Nucleus</keyword>
<organism evidence="4 5">
    <name type="scientific">Rhizopus stolonifer</name>
    <name type="common">Rhizopus nigricans</name>
    <dbReference type="NCBI Taxonomy" id="4846"/>
    <lineage>
        <taxon>Eukaryota</taxon>
        <taxon>Fungi</taxon>
        <taxon>Fungi incertae sedis</taxon>
        <taxon>Mucoromycota</taxon>
        <taxon>Mucoromycotina</taxon>
        <taxon>Mucoromycetes</taxon>
        <taxon>Mucorales</taxon>
        <taxon>Mucorineae</taxon>
        <taxon>Rhizopodaceae</taxon>
        <taxon>Rhizopus</taxon>
    </lineage>
</organism>
<dbReference type="Proteomes" id="UP000253551">
    <property type="component" value="Unassembled WGS sequence"/>
</dbReference>
<feature type="compositionally biased region" description="Low complexity" evidence="3">
    <location>
        <begin position="193"/>
        <end position="212"/>
    </location>
</feature>
<evidence type="ECO:0000313" key="4">
    <source>
        <dbReference type="EMBL" id="RCH77887.1"/>
    </source>
</evidence>
<feature type="compositionally biased region" description="Basic residues" evidence="3">
    <location>
        <begin position="33"/>
        <end position="49"/>
    </location>
</feature>
<feature type="region of interest" description="Disordered" evidence="3">
    <location>
        <begin position="140"/>
        <end position="212"/>
    </location>
</feature>
<evidence type="ECO:0000256" key="1">
    <source>
        <dbReference type="ARBA" id="ARBA00022723"/>
    </source>
</evidence>
<dbReference type="GO" id="GO:0046872">
    <property type="term" value="F:metal ion binding"/>
    <property type="evidence" value="ECO:0007669"/>
    <property type="project" value="UniProtKB-KW"/>
</dbReference>
<accession>A0A367IJM3</accession>
<dbReference type="PANTHER" id="PTHR47659:SF7">
    <property type="entry name" value="FUNGAL TRANSCRIPTIONAL REGULATORY PROTEIN, N-TERMINAL DOMAIN-CONTAINING PROTEIN"/>
    <property type="match status" value="1"/>
</dbReference>
<feature type="region of interest" description="Disordered" evidence="3">
    <location>
        <begin position="30"/>
        <end position="68"/>
    </location>
</feature>
<dbReference type="AlphaFoldDB" id="A0A367IJM3"/>
<reference evidence="4 5" key="1">
    <citation type="journal article" date="2018" name="G3 (Bethesda)">
        <title>Phylogenetic and Phylogenomic Definition of Rhizopus Species.</title>
        <authorList>
            <person name="Gryganskyi A.P."/>
            <person name="Golan J."/>
            <person name="Dolatabadi S."/>
            <person name="Mondo S."/>
            <person name="Robb S."/>
            <person name="Idnurm A."/>
            <person name="Muszewska A."/>
            <person name="Steczkiewicz K."/>
            <person name="Masonjones S."/>
            <person name="Liao H.L."/>
            <person name="Gajdeczka M.T."/>
            <person name="Anike F."/>
            <person name="Vuek A."/>
            <person name="Anishchenko I.M."/>
            <person name="Voigt K."/>
            <person name="de Hoog G.S."/>
            <person name="Smith M.E."/>
            <person name="Heitman J."/>
            <person name="Vilgalys R."/>
            <person name="Stajich J.E."/>
        </authorList>
    </citation>
    <scope>NUCLEOTIDE SEQUENCE [LARGE SCALE GENOMIC DNA]</scope>
    <source>
        <strain evidence="4 5">LSU 92-RS-03</strain>
    </source>
</reference>
<dbReference type="OrthoDB" id="5575144at2759"/>
<evidence type="ECO:0000256" key="2">
    <source>
        <dbReference type="ARBA" id="ARBA00023242"/>
    </source>
</evidence>
<keyword evidence="5" id="KW-1185">Reference proteome</keyword>
<protein>
    <recommendedName>
        <fullName evidence="6">Zn(2)-C6 fungal-type domain-containing protein</fullName>
    </recommendedName>
</protein>
<comment type="caution">
    <text evidence="4">The sequence shown here is derived from an EMBL/GenBank/DDBJ whole genome shotgun (WGS) entry which is preliminary data.</text>
</comment>
<proteinExistence type="predicted"/>